<gene>
    <name evidence="3" type="ORF">HKW67_16715</name>
</gene>
<keyword evidence="2" id="KW-0040">ANK repeat</keyword>
<keyword evidence="1" id="KW-0677">Repeat</keyword>
<dbReference type="RefSeq" id="WP_171226474.1">
    <property type="nucleotide sequence ID" value="NZ_CP053085.1"/>
</dbReference>
<dbReference type="KEGG" id="ggr:HKW67_16715"/>
<dbReference type="Proteomes" id="UP000500938">
    <property type="component" value="Chromosome"/>
</dbReference>
<dbReference type="InterPro" id="IPR002110">
    <property type="entry name" value="Ankyrin_rpt"/>
</dbReference>
<evidence type="ECO:0000256" key="1">
    <source>
        <dbReference type="ARBA" id="ARBA00022737"/>
    </source>
</evidence>
<dbReference type="InterPro" id="IPR036770">
    <property type="entry name" value="Ankyrin_rpt-contain_sf"/>
</dbReference>
<feature type="repeat" description="ANK" evidence="2">
    <location>
        <begin position="130"/>
        <end position="163"/>
    </location>
</feature>
<dbReference type="PROSITE" id="PS50297">
    <property type="entry name" value="ANK_REP_REGION"/>
    <property type="match status" value="3"/>
</dbReference>
<dbReference type="SMART" id="SM00248">
    <property type="entry name" value="ANK"/>
    <property type="match status" value="3"/>
</dbReference>
<accession>A0A6M4IXU9</accession>
<evidence type="ECO:0000256" key="2">
    <source>
        <dbReference type="PROSITE-ProRule" id="PRU00023"/>
    </source>
</evidence>
<dbReference type="PRINTS" id="PR01415">
    <property type="entry name" value="ANKYRIN"/>
</dbReference>
<proteinExistence type="predicted"/>
<feature type="repeat" description="ANK" evidence="2">
    <location>
        <begin position="164"/>
        <end position="196"/>
    </location>
</feature>
<dbReference type="Gene3D" id="1.25.40.20">
    <property type="entry name" value="Ankyrin repeat-containing domain"/>
    <property type="match status" value="1"/>
</dbReference>
<organism evidence="3 4">
    <name type="scientific">Gemmatimonas groenlandica</name>
    <dbReference type="NCBI Taxonomy" id="2732249"/>
    <lineage>
        <taxon>Bacteria</taxon>
        <taxon>Pseudomonadati</taxon>
        <taxon>Gemmatimonadota</taxon>
        <taxon>Gemmatimonadia</taxon>
        <taxon>Gemmatimonadales</taxon>
        <taxon>Gemmatimonadaceae</taxon>
        <taxon>Gemmatimonas</taxon>
    </lineage>
</organism>
<dbReference type="AlphaFoldDB" id="A0A6M4IXU9"/>
<evidence type="ECO:0000313" key="4">
    <source>
        <dbReference type="Proteomes" id="UP000500938"/>
    </source>
</evidence>
<dbReference type="SUPFAM" id="SSF48403">
    <property type="entry name" value="Ankyrin repeat"/>
    <property type="match status" value="1"/>
</dbReference>
<dbReference type="PROSITE" id="PS50088">
    <property type="entry name" value="ANK_REPEAT"/>
    <property type="match status" value="3"/>
</dbReference>
<protein>
    <submittedName>
        <fullName evidence="3">Ankyrin repeat domain-containing protein</fullName>
    </submittedName>
</protein>
<reference evidence="3 4" key="1">
    <citation type="submission" date="2020-05" db="EMBL/GenBank/DDBJ databases">
        <title>Complete genome sequence of Gemmatimonas greenlandica TET16.</title>
        <authorList>
            <person name="Zeng Y."/>
        </authorList>
    </citation>
    <scope>NUCLEOTIDE SEQUENCE [LARGE SCALE GENOMIC DNA]</scope>
    <source>
        <strain evidence="3 4">TET16</strain>
    </source>
</reference>
<keyword evidence="4" id="KW-1185">Reference proteome</keyword>
<dbReference type="PANTHER" id="PTHR24161:SF85">
    <property type="entry name" value="PALMITOYLTRANSFERASE HIP14"/>
    <property type="match status" value="1"/>
</dbReference>
<feature type="repeat" description="ANK" evidence="2">
    <location>
        <begin position="95"/>
        <end position="127"/>
    </location>
</feature>
<dbReference type="PANTHER" id="PTHR24161">
    <property type="entry name" value="ANK_REP_REGION DOMAIN-CONTAINING PROTEIN-RELATED"/>
    <property type="match status" value="1"/>
</dbReference>
<evidence type="ECO:0000313" key="3">
    <source>
        <dbReference type="EMBL" id="QJR37041.1"/>
    </source>
</evidence>
<sequence>MVRTAPDVLLTAIRAKDRDTIAALLAEDPSLAMARAMGGESLVLHACYMGAPELADLLHPGRPIDACEAAALGNVVALRTCLENDDDSRVRRSSDGWTPLHLAAFFGRDDAVTLLIDHGAPLDAHSTNALRNSPLHAALAGNTLPVLVRRLVFAGADVTARDSHGNTPLHLAAARGYEPLCDLLTARGADAHALSDDRSTPAMLAIARGFPELGAKLAAISDDDEESNE</sequence>
<dbReference type="Pfam" id="PF00023">
    <property type="entry name" value="Ank"/>
    <property type="match status" value="1"/>
</dbReference>
<dbReference type="EMBL" id="CP053085">
    <property type="protein sequence ID" value="QJR37041.1"/>
    <property type="molecule type" value="Genomic_DNA"/>
</dbReference>
<name>A0A6M4IXU9_9BACT</name>
<dbReference type="Pfam" id="PF12796">
    <property type="entry name" value="Ank_2"/>
    <property type="match status" value="1"/>
</dbReference>